<keyword evidence="3 7" id="KW-0812">Transmembrane</keyword>
<keyword evidence="2" id="KW-1003">Cell membrane</keyword>
<dbReference type="Gene3D" id="1.20.1250.20">
    <property type="entry name" value="MFS general substrate transporter like domains"/>
    <property type="match status" value="2"/>
</dbReference>
<comment type="caution">
    <text evidence="9">The sequence shown here is derived from an EMBL/GenBank/DDBJ whole genome shotgun (WGS) entry which is preliminary data.</text>
</comment>
<feature type="transmembrane region" description="Helical" evidence="7">
    <location>
        <begin position="342"/>
        <end position="366"/>
    </location>
</feature>
<dbReference type="PANTHER" id="PTHR43124">
    <property type="entry name" value="PURINE EFFLUX PUMP PBUE"/>
    <property type="match status" value="1"/>
</dbReference>
<evidence type="ECO:0000256" key="2">
    <source>
        <dbReference type="ARBA" id="ARBA00022475"/>
    </source>
</evidence>
<feature type="transmembrane region" description="Helical" evidence="7">
    <location>
        <begin position="103"/>
        <end position="125"/>
    </location>
</feature>
<feature type="transmembrane region" description="Helical" evidence="7">
    <location>
        <begin position="169"/>
        <end position="188"/>
    </location>
</feature>
<dbReference type="CDD" id="cd17325">
    <property type="entry name" value="MFS_MdtG_SLC18_like"/>
    <property type="match status" value="1"/>
</dbReference>
<comment type="subcellular location">
    <subcellularLocation>
        <location evidence="1">Cell membrane</location>
        <topology evidence="1">Multi-pass membrane protein</topology>
    </subcellularLocation>
</comment>
<dbReference type="InterPro" id="IPR036259">
    <property type="entry name" value="MFS_trans_sf"/>
</dbReference>
<dbReference type="GO" id="GO:0022857">
    <property type="term" value="F:transmembrane transporter activity"/>
    <property type="evidence" value="ECO:0007669"/>
    <property type="project" value="InterPro"/>
</dbReference>
<protein>
    <recommendedName>
        <fullName evidence="8">Major facilitator superfamily (MFS) profile domain-containing protein</fullName>
    </recommendedName>
</protein>
<feature type="region of interest" description="Disordered" evidence="6">
    <location>
        <begin position="399"/>
        <end position="438"/>
    </location>
</feature>
<proteinExistence type="predicted"/>
<feature type="transmembrane region" description="Helical" evidence="7">
    <location>
        <begin position="12"/>
        <end position="35"/>
    </location>
</feature>
<name>A0A259TX86_9BACT</name>
<dbReference type="InParanoid" id="A0A259TX86"/>
<gene>
    <name evidence="9" type="ORF">BSZ36_03780</name>
</gene>
<evidence type="ECO:0000313" key="9">
    <source>
        <dbReference type="EMBL" id="OZC02184.1"/>
    </source>
</evidence>
<evidence type="ECO:0000313" key="10">
    <source>
        <dbReference type="Proteomes" id="UP000216446"/>
    </source>
</evidence>
<feature type="transmembrane region" description="Helical" evidence="7">
    <location>
        <begin position="79"/>
        <end position="97"/>
    </location>
</feature>
<evidence type="ECO:0000256" key="6">
    <source>
        <dbReference type="SAM" id="MobiDB-lite"/>
    </source>
</evidence>
<feature type="transmembrane region" description="Helical" evidence="7">
    <location>
        <begin position="372"/>
        <end position="392"/>
    </location>
</feature>
<dbReference type="SUPFAM" id="SSF103473">
    <property type="entry name" value="MFS general substrate transporter"/>
    <property type="match status" value="1"/>
</dbReference>
<dbReference type="InterPro" id="IPR020846">
    <property type="entry name" value="MFS_dom"/>
</dbReference>
<dbReference type="RefSeq" id="WP_094546168.1">
    <property type="nucleotide sequence ID" value="NZ_MQWB01000001.1"/>
</dbReference>
<keyword evidence="4 7" id="KW-1133">Transmembrane helix</keyword>
<organism evidence="9 10">
    <name type="scientific">Rubricoccus marinus</name>
    <dbReference type="NCBI Taxonomy" id="716817"/>
    <lineage>
        <taxon>Bacteria</taxon>
        <taxon>Pseudomonadati</taxon>
        <taxon>Rhodothermota</taxon>
        <taxon>Rhodothermia</taxon>
        <taxon>Rhodothermales</taxon>
        <taxon>Rubricoccaceae</taxon>
        <taxon>Rubricoccus</taxon>
    </lineage>
</organism>
<dbReference type="PROSITE" id="PS00216">
    <property type="entry name" value="SUGAR_TRANSPORT_1"/>
    <property type="match status" value="2"/>
</dbReference>
<evidence type="ECO:0000256" key="1">
    <source>
        <dbReference type="ARBA" id="ARBA00004651"/>
    </source>
</evidence>
<feature type="transmembrane region" description="Helical" evidence="7">
    <location>
        <begin position="307"/>
        <end position="330"/>
    </location>
</feature>
<keyword evidence="10" id="KW-1185">Reference proteome</keyword>
<keyword evidence="5 7" id="KW-0472">Membrane</keyword>
<dbReference type="PANTHER" id="PTHR43124:SF3">
    <property type="entry name" value="CHLORAMPHENICOL EFFLUX PUMP RV0191"/>
    <property type="match status" value="1"/>
</dbReference>
<dbReference type="InterPro" id="IPR011701">
    <property type="entry name" value="MFS"/>
</dbReference>
<dbReference type="AlphaFoldDB" id="A0A259TX86"/>
<dbReference type="InterPro" id="IPR050189">
    <property type="entry name" value="MFS_Efflux_Transporters"/>
</dbReference>
<feature type="transmembrane region" description="Helical" evidence="7">
    <location>
        <begin position="137"/>
        <end position="157"/>
    </location>
</feature>
<dbReference type="PROSITE" id="PS50850">
    <property type="entry name" value="MFS"/>
    <property type="match status" value="1"/>
</dbReference>
<dbReference type="Proteomes" id="UP000216446">
    <property type="component" value="Unassembled WGS sequence"/>
</dbReference>
<feature type="transmembrane region" description="Helical" evidence="7">
    <location>
        <begin position="47"/>
        <end position="67"/>
    </location>
</feature>
<accession>A0A259TX86</accession>
<evidence type="ECO:0000256" key="3">
    <source>
        <dbReference type="ARBA" id="ARBA00022692"/>
    </source>
</evidence>
<dbReference type="InterPro" id="IPR005829">
    <property type="entry name" value="Sugar_transporter_CS"/>
</dbReference>
<dbReference type="OrthoDB" id="9812221at2"/>
<feature type="transmembrane region" description="Helical" evidence="7">
    <location>
        <begin position="222"/>
        <end position="242"/>
    </location>
</feature>
<evidence type="ECO:0000259" key="8">
    <source>
        <dbReference type="PROSITE" id="PS50850"/>
    </source>
</evidence>
<evidence type="ECO:0000256" key="4">
    <source>
        <dbReference type="ARBA" id="ARBA00022989"/>
    </source>
</evidence>
<feature type="transmembrane region" description="Helical" evidence="7">
    <location>
        <begin position="248"/>
        <end position="271"/>
    </location>
</feature>
<sequence length="438" mass="45123">MPDTTVLARPRFALFTLWLLVFAAAGQIIIVAPILPRIGAELGVEEGTLGLLVTVYAVALGLCGLVAGPVSDRFGRRAIILWGSASMTVALALHGLANSYEALLLARAASGAAGGMLSGAAVAYIGDGFRADRRGWASGWVMSGFSVGQIIGIPAGIALAEAGGFRMPFLGFAAVMGITFVLAFWALPQVAGTRSRQRLTVGSALASYSDLLRWSDTRAASLVYLVLFAGVGLFVIYFPSWLESELGFTSAMVAGLYALGGTANVLTGPQAGRLSDRIGRKPVIVIATVGVGACMALTPLARLWPPLAFVFFFSVMALTAGRISPLQALLTELVPAQRRGVLMSLSAAVGNVGFAGGSAIAGVIYAASGFGINALLAGAMSALVAVVVWWGLPEPRRDGEPCPPGLEDCADRPVTTTLSGPSPEAGHMVESALEETAA</sequence>
<evidence type="ECO:0000256" key="5">
    <source>
        <dbReference type="ARBA" id="ARBA00023136"/>
    </source>
</evidence>
<reference evidence="9 10" key="1">
    <citation type="submission" date="2016-11" db="EMBL/GenBank/DDBJ databases">
        <title>Study of marine rhodopsin-containing bacteria.</title>
        <authorList>
            <person name="Yoshizawa S."/>
            <person name="Kumagai Y."/>
            <person name="Kogure K."/>
        </authorList>
    </citation>
    <scope>NUCLEOTIDE SEQUENCE [LARGE SCALE GENOMIC DNA]</scope>
    <source>
        <strain evidence="9 10">SG-29</strain>
    </source>
</reference>
<evidence type="ECO:0000256" key="7">
    <source>
        <dbReference type="SAM" id="Phobius"/>
    </source>
</evidence>
<dbReference type="GO" id="GO:0005886">
    <property type="term" value="C:plasma membrane"/>
    <property type="evidence" value="ECO:0007669"/>
    <property type="project" value="UniProtKB-SubCell"/>
</dbReference>
<dbReference type="Pfam" id="PF07690">
    <property type="entry name" value="MFS_1"/>
    <property type="match status" value="1"/>
</dbReference>
<feature type="transmembrane region" description="Helical" evidence="7">
    <location>
        <begin position="283"/>
        <end position="301"/>
    </location>
</feature>
<feature type="domain" description="Major facilitator superfamily (MFS) profile" evidence="8">
    <location>
        <begin position="13"/>
        <end position="396"/>
    </location>
</feature>
<dbReference type="FunCoup" id="A0A259TX86">
    <property type="interactions" value="201"/>
</dbReference>
<dbReference type="EMBL" id="MQWB01000001">
    <property type="protein sequence ID" value="OZC02184.1"/>
    <property type="molecule type" value="Genomic_DNA"/>
</dbReference>